<dbReference type="Proteomes" id="UP001589693">
    <property type="component" value="Unassembled WGS sequence"/>
</dbReference>
<dbReference type="PANTHER" id="PTHR30348:SF13">
    <property type="entry name" value="UPF0759 PROTEIN YUNF"/>
    <property type="match status" value="1"/>
</dbReference>
<dbReference type="RefSeq" id="WP_377850172.1">
    <property type="nucleotide sequence ID" value="NZ_JBHLZU010000002.1"/>
</dbReference>
<protein>
    <submittedName>
        <fullName evidence="1">DUF72 domain-containing protein</fullName>
    </submittedName>
</protein>
<organism evidence="1 2">
    <name type="scientific">Allokutzneria oryzae</name>
    <dbReference type="NCBI Taxonomy" id="1378989"/>
    <lineage>
        <taxon>Bacteria</taxon>
        <taxon>Bacillati</taxon>
        <taxon>Actinomycetota</taxon>
        <taxon>Actinomycetes</taxon>
        <taxon>Pseudonocardiales</taxon>
        <taxon>Pseudonocardiaceae</taxon>
        <taxon>Allokutzneria</taxon>
    </lineage>
</organism>
<dbReference type="PANTHER" id="PTHR30348">
    <property type="entry name" value="UNCHARACTERIZED PROTEIN YECE"/>
    <property type="match status" value="1"/>
</dbReference>
<reference evidence="1 2" key="1">
    <citation type="submission" date="2024-09" db="EMBL/GenBank/DDBJ databases">
        <authorList>
            <person name="Sun Q."/>
            <person name="Mori K."/>
        </authorList>
    </citation>
    <scope>NUCLEOTIDE SEQUENCE [LARGE SCALE GENOMIC DNA]</scope>
    <source>
        <strain evidence="1 2">TBRC 7907</strain>
    </source>
</reference>
<keyword evidence="2" id="KW-1185">Reference proteome</keyword>
<dbReference type="InterPro" id="IPR036520">
    <property type="entry name" value="UPF0759_sf"/>
</dbReference>
<proteinExistence type="predicted"/>
<dbReference type="Pfam" id="PF01904">
    <property type="entry name" value="DUF72"/>
    <property type="match status" value="1"/>
</dbReference>
<dbReference type="EMBL" id="JBHLZU010000002">
    <property type="protein sequence ID" value="MFB9903077.1"/>
    <property type="molecule type" value="Genomic_DNA"/>
</dbReference>
<evidence type="ECO:0000313" key="2">
    <source>
        <dbReference type="Proteomes" id="UP001589693"/>
    </source>
</evidence>
<gene>
    <name evidence="1" type="ORF">ACFFQA_03920</name>
</gene>
<dbReference type="InterPro" id="IPR002763">
    <property type="entry name" value="DUF72"/>
</dbReference>
<comment type="caution">
    <text evidence="1">The sequence shown here is derived from an EMBL/GenBank/DDBJ whole genome shotgun (WGS) entry which is preliminary data.</text>
</comment>
<sequence>MGDVLVGTAGWTDRGLTETGWYPPGVRDGGRLSYYADRFPLVEVNTSYYAIPRPEVARGWVDRTPKDFTFDMKAFGVFTQHPVPSSHLPPDLRPEADPVRLRDLTQEQVDQLWARFLAAAEPLRSAGKLGLLLFQFPPWFRPGDSAREYLLECKQRCAPMRICVELRHASWLDRENGTATLAFLCGNDLPYVSVDMPQGFSDSMPPLLVSTSDVAVLRMHGHSPQWTSKDMRERFRYSYSEAELAAWARRVGKIEEPVHVVFNNCYRDEGHRNAERFRDLVAEP</sequence>
<dbReference type="SUPFAM" id="SSF117396">
    <property type="entry name" value="TM1631-like"/>
    <property type="match status" value="1"/>
</dbReference>
<dbReference type="Gene3D" id="3.20.20.410">
    <property type="entry name" value="Protein of unknown function UPF0759"/>
    <property type="match status" value="1"/>
</dbReference>
<accession>A0ABV5ZQA7</accession>
<evidence type="ECO:0000313" key="1">
    <source>
        <dbReference type="EMBL" id="MFB9903077.1"/>
    </source>
</evidence>
<name>A0ABV5ZQA7_9PSEU</name>